<dbReference type="FunFam" id="4.10.280.10:FF:000100">
    <property type="entry name" value="Transcription factor BEE 3"/>
    <property type="match status" value="1"/>
</dbReference>
<gene>
    <name evidence="7" type="ORF">ES332_A12G058000v1</name>
</gene>
<dbReference type="EMBL" id="CM017621">
    <property type="protein sequence ID" value="TYH94715.1"/>
    <property type="molecule type" value="Genomic_DNA"/>
</dbReference>
<sequence>MGEFRQHVQPMSEMEMTKQQCSELNPTPMENFTIADFSLQTLLAHQLPEFPPILSFTVLAGGSPTATADEHVSLQTNKRKATEQSTCKSQIISPAASTTEFEGNTKTRKKIRQGKGKKSKEAEEIIHVRARRGQATDSHSLAERVRREKINEKMRCLQDLVPGCHKTMGMAVMLEEIINYVHSLQNQVEFLSMQLAAASSYVETQGDKMAQEGTNSHVARQQQEMEKWGMDRKFRMAQNRRNYHQNEGYFNTLIRSG</sequence>
<feature type="region of interest" description="Disordered" evidence="5">
    <location>
        <begin position="98"/>
        <end position="121"/>
    </location>
</feature>
<dbReference type="AlphaFoldDB" id="A0A5D2MTV9"/>
<keyword evidence="8" id="KW-1185">Reference proteome</keyword>
<reference evidence="7 8" key="1">
    <citation type="submission" date="2019-07" db="EMBL/GenBank/DDBJ databases">
        <title>WGS assembly of Gossypium tomentosum.</title>
        <authorList>
            <person name="Chen Z.J."/>
            <person name="Sreedasyam A."/>
            <person name="Ando A."/>
            <person name="Song Q."/>
            <person name="De L."/>
            <person name="Hulse-Kemp A."/>
            <person name="Ding M."/>
            <person name="Ye W."/>
            <person name="Kirkbride R."/>
            <person name="Jenkins J."/>
            <person name="Plott C."/>
            <person name="Lovell J."/>
            <person name="Lin Y.-M."/>
            <person name="Vaughn R."/>
            <person name="Liu B."/>
            <person name="Li W."/>
            <person name="Simpson S."/>
            <person name="Scheffler B."/>
            <person name="Saski C."/>
            <person name="Grover C."/>
            <person name="Hu G."/>
            <person name="Conover J."/>
            <person name="Carlson J."/>
            <person name="Shu S."/>
            <person name="Boston L."/>
            <person name="Williams M."/>
            <person name="Peterson D."/>
            <person name="Mcgee K."/>
            <person name="Jones D."/>
            <person name="Wendel J."/>
            <person name="Stelly D."/>
            <person name="Grimwood J."/>
            <person name="Schmutz J."/>
        </authorList>
    </citation>
    <scope>NUCLEOTIDE SEQUENCE [LARGE SCALE GENOMIC DNA]</scope>
    <source>
        <strain evidence="7">7179.01</strain>
    </source>
</reference>
<comment type="subcellular location">
    <subcellularLocation>
        <location evidence="1">Nucleus</location>
    </subcellularLocation>
</comment>
<protein>
    <recommendedName>
        <fullName evidence="6">BHLH domain-containing protein</fullName>
    </recommendedName>
</protein>
<dbReference type="Pfam" id="PF00010">
    <property type="entry name" value="HLH"/>
    <property type="match status" value="1"/>
</dbReference>
<evidence type="ECO:0000256" key="1">
    <source>
        <dbReference type="ARBA" id="ARBA00004123"/>
    </source>
</evidence>
<keyword evidence="2" id="KW-0805">Transcription regulation</keyword>
<evidence type="ECO:0000259" key="6">
    <source>
        <dbReference type="PROSITE" id="PS50888"/>
    </source>
</evidence>
<dbReference type="SUPFAM" id="SSF47459">
    <property type="entry name" value="HLH, helix-loop-helix DNA-binding domain"/>
    <property type="match status" value="1"/>
</dbReference>
<dbReference type="GO" id="GO:0003700">
    <property type="term" value="F:DNA-binding transcription factor activity"/>
    <property type="evidence" value="ECO:0007669"/>
    <property type="project" value="TreeGrafter"/>
</dbReference>
<keyword evidence="4" id="KW-0539">Nucleus</keyword>
<name>A0A5D2MTV9_GOSTO</name>
<dbReference type="Proteomes" id="UP000322667">
    <property type="component" value="Chromosome A12"/>
</dbReference>
<feature type="compositionally biased region" description="Basic residues" evidence="5">
    <location>
        <begin position="106"/>
        <end position="118"/>
    </location>
</feature>
<evidence type="ECO:0000313" key="8">
    <source>
        <dbReference type="Proteomes" id="UP000322667"/>
    </source>
</evidence>
<dbReference type="PANTHER" id="PTHR12565:SF354">
    <property type="entry name" value="BHLH DOMAIN-CONTAINING PROTEIN"/>
    <property type="match status" value="1"/>
</dbReference>
<dbReference type="Gene3D" id="4.10.280.10">
    <property type="entry name" value="Helix-loop-helix DNA-binding domain"/>
    <property type="match status" value="1"/>
</dbReference>
<feature type="domain" description="BHLH" evidence="6">
    <location>
        <begin position="134"/>
        <end position="184"/>
    </location>
</feature>
<dbReference type="GO" id="GO:0046983">
    <property type="term" value="F:protein dimerization activity"/>
    <property type="evidence" value="ECO:0007669"/>
    <property type="project" value="InterPro"/>
</dbReference>
<dbReference type="InterPro" id="IPR024097">
    <property type="entry name" value="bHLH_ZIP_TF"/>
</dbReference>
<keyword evidence="3" id="KW-0804">Transcription</keyword>
<evidence type="ECO:0000313" key="7">
    <source>
        <dbReference type="EMBL" id="TYH94715.1"/>
    </source>
</evidence>
<dbReference type="InterPro" id="IPR011598">
    <property type="entry name" value="bHLH_dom"/>
</dbReference>
<evidence type="ECO:0000256" key="5">
    <source>
        <dbReference type="SAM" id="MobiDB-lite"/>
    </source>
</evidence>
<dbReference type="GO" id="GO:0005634">
    <property type="term" value="C:nucleus"/>
    <property type="evidence" value="ECO:0007669"/>
    <property type="project" value="UniProtKB-SubCell"/>
</dbReference>
<organism evidence="7 8">
    <name type="scientific">Gossypium tomentosum</name>
    <name type="common">Hawaiian cotton</name>
    <name type="synonym">Gossypium sandvicense</name>
    <dbReference type="NCBI Taxonomy" id="34277"/>
    <lineage>
        <taxon>Eukaryota</taxon>
        <taxon>Viridiplantae</taxon>
        <taxon>Streptophyta</taxon>
        <taxon>Embryophyta</taxon>
        <taxon>Tracheophyta</taxon>
        <taxon>Spermatophyta</taxon>
        <taxon>Magnoliopsida</taxon>
        <taxon>eudicotyledons</taxon>
        <taxon>Gunneridae</taxon>
        <taxon>Pentapetalae</taxon>
        <taxon>rosids</taxon>
        <taxon>malvids</taxon>
        <taxon>Malvales</taxon>
        <taxon>Malvaceae</taxon>
        <taxon>Malvoideae</taxon>
        <taxon>Gossypium</taxon>
    </lineage>
</organism>
<evidence type="ECO:0000256" key="3">
    <source>
        <dbReference type="ARBA" id="ARBA00023163"/>
    </source>
</evidence>
<dbReference type="PROSITE" id="PS50888">
    <property type="entry name" value="BHLH"/>
    <property type="match status" value="1"/>
</dbReference>
<evidence type="ECO:0000256" key="2">
    <source>
        <dbReference type="ARBA" id="ARBA00023015"/>
    </source>
</evidence>
<proteinExistence type="predicted"/>
<accession>A0A5D2MTV9</accession>
<dbReference type="PANTHER" id="PTHR12565">
    <property type="entry name" value="STEROL REGULATORY ELEMENT-BINDING PROTEIN"/>
    <property type="match status" value="1"/>
</dbReference>
<dbReference type="InterPro" id="IPR036638">
    <property type="entry name" value="HLH_DNA-bd_sf"/>
</dbReference>
<evidence type="ECO:0000256" key="4">
    <source>
        <dbReference type="ARBA" id="ARBA00023242"/>
    </source>
</evidence>
<dbReference type="SMART" id="SM00353">
    <property type="entry name" value="HLH"/>
    <property type="match status" value="1"/>
</dbReference>